<evidence type="ECO:0000313" key="3">
    <source>
        <dbReference type="Proteomes" id="UP000682733"/>
    </source>
</evidence>
<dbReference type="Proteomes" id="UP000677228">
    <property type="component" value="Unassembled WGS sequence"/>
</dbReference>
<proteinExistence type="predicted"/>
<dbReference type="EMBL" id="CAJOBA010007909">
    <property type="protein sequence ID" value="CAF3815750.1"/>
    <property type="molecule type" value="Genomic_DNA"/>
</dbReference>
<protein>
    <submittedName>
        <fullName evidence="2">Uncharacterized protein</fullName>
    </submittedName>
</protein>
<dbReference type="AlphaFoldDB" id="A0A8S2JKP6"/>
<reference evidence="2" key="1">
    <citation type="submission" date="2021-02" db="EMBL/GenBank/DDBJ databases">
        <authorList>
            <person name="Nowell W R."/>
        </authorList>
    </citation>
    <scope>NUCLEOTIDE SEQUENCE</scope>
</reference>
<dbReference type="EMBL" id="CAJNOK010007898">
    <property type="protein sequence ID" value="CAF1048075.1"/>
    <property type="molecule type" value="Genomic_DNA"/>
</dbReference>
<evidence type="ECO:0000313" key="2">
    <source>
        <dbReference type="EMBL" id="CAF3815750.1"/>
    </source>
</evidence>
<sequence>MGSSTDRLVVKVSGGEGDLQDRYNEINQLMEEKRKYIVDSSAFCMNEVLTWFQKSINDLFNSQQQIINNIEFVQDKAQIKLADFNELLQPLSKEIHFLTQDSAYDITVFDQITKKLDDIYMALKYFTLTKEVNMPSVLTLLPQYKISFITEQLSDTTSHELENRNENTNQKLEITTLSTALSPTTNQS</sequence>
<dbReference type="Proteomes" id="UP000682733">
    <property type="component" value="Unassembled WGS sequence"/>
</dbReference>
<name>A0A8S2JKP6_9BILA</name>
<feature type="non-terminal residue" evidence="2">
    <location>
        <position position="1"/>
    </location>
</feature>
<comment type="caution">
    <text evidence="2">The sequence shown here is derived from an EMBL/GenBank/DDBJ whole genome shotgun (WGS) entry which is preliminary data.</text>
</comment>
<evidence type="ECO:0000313" key="1">
    <source>
        <dbReference type="EMBL" id="CAF1048075.1"/>
    </source>
</evidence>
<accession>A0A8S2JKP6</accession>
<organism evidence="2 3">
    <name type="scientific">Didymodactylos carnosus</name>
    <dbReference type="NCBI Taxonomy" id="1234261"/>
    <lineage>
        <taxon>Eukaryota</taxon>
        <taxon>Metazoa</taxon>
        <taxon>Spiralia</taxon>
        <taxon>Gnathifera</taxon>
        <taxon>Rotifera</taxon>
        <taxon>Eurotatoria</taxon>
        <taxon>Bdelloidea</taxon>
        <taxon>Philodinida</taxon>
        <taxon>Philodinidae</taxon>
        <taxon>Didymodactylos</taxon>
    </lineage>
</organism>
<gene>
    <name evidence="1" type="ORF">OVA965_LOCUS16827</name>
    <name evidence="2" type="ORF">TMI583_LOCUS16836</name>
</gene>